<dbReference type="EMBL" id="VVXH01000016">
    <property type="protein sequence ID" value="KAA2376309.1"/>
    <property type="molecule type" value="Genomic_DNA"/>
</dbReference>
<dbReference type="AlphaFoldDB" id="A0A5B3IV53"/>
<proteinExistence type="predicted"/>
<accession>A0A5B3IV53</accession>
<gene>
    <name evidence="1" type="ORF">F2Y10_13415</name>
</gene>
<dbReference type="RefSeq" id="WP_122141271.1">
    <property type="nucleotide sequence ID" value="NZ_JADMRE010000015.1"/>
</dbReference>
<evidence type="ECO:0000313" key="1">
    <source>
        <dbReference type="EMBL" id="KAA2376309.1"/>
    </source>
</evidence>
<reference evidence="1 2" key="1">
    <citation type="journal article" date="2019" name="Nat. Med.">
        <title>A library of human gut bacterial isolates paired with longitudinal multiomics data enables mechanistic microbiome research.</title>
        <authorList>
            <person name="Poyet M."/>
            <person name="Groussin M."/>
            <person name="Gibbons S.M."/>
            <person name="Avila-Pacheco J."/>
            <person name="Jiang X."/>
            <person name="Kearney S.M."/>
            <person name="Perrotta A.R."/>
            <person name="Berdy B."/>
            <person name="Zhao S."/>
            <person name="Lieberman T.D."/>
            <person name="Swanson P.K."/>
            <person name="Smith M."/>
            <person name="Roesemann S."/>
            <person name="Alexander J.E."/>
            <person name="Rich S.A."/>
            <person name="Livny J."/>
            <person name="Vlamakis H."/>
            <person name="Clish C."/>
            <person name="Bullock K."/>
            <person name="Deik A."/>
            <person name="Scott J."/>
            <person name="Pierce K.A."/>
            <person name="Xavier R.J."/>
            <person name="Alm E.J."/>
        </authorList>
    </citation>
    <scope>NUCLEOTIDE SEQUENCE [LARGE SCALE GENOMIC DNA]</scope>
    <source>
        <strain evidence="1 2">BIOML-A266</strain>
    </source>
</reference>
<sequence length="135" mass="15050">MKSNSNDRPPILQDLGNGSWHYNYNITEVEVTPEPMAEAEGDQVPAARKAYDYDTVEVWGRPDYDKCVKAVLRSRRDETEEFSLINKYNAFVLGLSTDKADKTEYENYLKEVLAVKAMVRADLAAAGIDVGAAGI</sequence>
<dbReference type="Proteomes" id="UP000322940">
    <property type="component" value="Unassembled WGS sequence"/>
</dbReference>
<evidence type="ECO:0000313" key="2">
    <source>
        <dbReference type="Proteomes" id="UP000322940"/>
    </source>
</evidence>
<protein>
    <submittedName>
        <fullName evidence="1">Uncharacterized protein</fullName>
    </submittedName>
</protein>
<comment type="caution">
    <text evidence="1">The sequence shown here is derived from an EMBL/GenBank/DDBJ whole genome shotgun (WGS) entry which is preliminary data.</text>
</comment>
<organism evidence="1 2">
    <name type="scientific">Alistipes onderdonkii</name>
    <dbReference type="NCBI Taxonomy" id="328813"/>
    <lineage>
        <taxon>Bacteria</taxon>
        <taxon>Pseudomonadati</taxon>
        <taxon>Bacteroidota</taxon>
        <taxon>Bacteroidia</taxon>
        <taxon>Bacteroidales</taxon>
        <taxon>Rikenellaceae</taxon>
        <taxon>Alistipes</taxon>
    </lineage>
</organism>
<dbReference type="GeneID" id="92758147"/>
<name>A0A5B3IV53_9BACT</name>